<dbReference type="SUPFAM" id="SSF46934">
    <property type="entry name" value="UBA-like"/>
    <property type="match status" value="1"/>
</dbReference>
<feature type="compositionally biased region" description="Acidic residues" evidence="8">
    <location>
        <begin position="2145"/>
        <end position="2174"/>
    </location>
</feature>
<evidence type="ECO:0000256" key="7">
    <source>
        <dbReference type="PROSITE-ProRule" id="PRU00104"/>
    </source>
</evidence>
<feature type="region of interest" description="Disordered" evidence="8">
    <location>
        <begin position="917"/>
        <end position="956"/>
    </location>
</feature>
<dbReference type="STRING" id="4533.J3MVV9"/>
<dbReference type="FunFam" id="3.30.2160.10:FF:000001">
    <property type="entry name" value="E3 ubiquitin-protein ligase NEDD4-like"/>
    <property type="match status" value="1"/>
</dbReference>
<feature type="region of interest" description="Disordered" evidence="8">
    <location>
        <begin position="2421"/>
        <end position="2473"/>
    </location>
</feature>
<dbReference type="FunFam" id="3.90.1750.10:FF:000026">
    <property type="entry name" value="E3 ubiquitin-protein ligase HACE1"/>
    <property type="match status" value="1"/>
</dbReference>
<comment type="pathway">
    <text evidence="2">Protein modification; protein ubiquitination.</text>
</comment>
<dbReference type="PROSITE" id="PS50330">
    <property type="entry name" value="UIM"/>
    <property type="match status" value="1"/>
</dbReference>
<dbReference type="InterPro" id="IPR000569">
    <property type="entry name" value="HECT_dom"/>
</dbReference>
<dbReference type="GO" id="GO:0006511">
    <property type="term" value="P:ubiquitin-dependent protein catabolic process"/>
    <property type="evidence" value="ECO:0007669"/>
    <property type="project" value="TreeGrafter"/>
</dbReference>
<feature type="region of interest" description="Disordered" evidence="8">
    <location>
        <begin position="2142"/>
        <end position="2177"/>
    </location>
</feature>
<keyword evidence="5 7" id="KW-0833">Ubl conjugation pathway</keyword>
<evidence type="ECO:0000256" key="4">
    <source>
        <dbReference type="ARBA" id="ARBA00022679"/>
    </source>
</evidence>
<dbReference type="SMART" id="SM00165">
    <property type="entry name" value="UBA"/>
    <property type="match status" value="1"/>
</dbReference>
<evidence type="ECO:0000256" key="2">
    <source>
        <dbReference type="ARBA" id="ARBA00004906"/>
    </source>
</evidence>
<feature type="domain" description="UBA" evidence="9">
    <location>
        <begin position="1294"/>
        <end position="1335"/>
    </location>
</feature>
<evidence type="ECO:0000256" key="3">
    <source>
        <dbReference type="ARBA" id="ARBA00012485"/>
    </source>
</evidence>
<dbReference type="InterPro" id="IPR035983">
    <property type="entry name" value="Hect_E3_ubiquitin_ligase"/>
</dbReference>
<evidence type="ECO:0000256" key="5">
    <source>
        <dbReference type="ARBA" id="ARBA00022786"/>
    </source>
</evidence>
<sequence>MPVYLYSRPEMQGSPYRFYRENRGTALPRIPQDCVTATPLENVKLPLKDFVWEFGKGDFHHWVDLFNHFDLFFETYIKPRKDLLLEDDFLEMDPPFPREAVLQILRVLRLILENCTNRHFYSLFEHLSSLLASTDADIVEASLQTLKAFVNKSVGKSSIRSASLTSKLFAFSQGWGGKEGGLGLIACSLPSGCDPVAAEIGSTLHFEFYRGTDKSDKFQSVDNCNRLEIIHLPSIRSCKENDLEILDKLVKDYNVPPSLRFSLLTRLRFARAFDSLTHRHQYTCIRLYAFIVLVQASHDSETLALFLNNEPEFIDELLSLLSYEDEIPEQIRILGILSLVALCHDRSHQPTVLSSVTSGGHRGILPSLMQKAVDSIINGSTKWSIVFAEELLSLVSMLVSSTPGSLALQEAGFIPTILPLLKDTNTDHLHLVSTAVHVIEGFLDYHNPSSALFRNLGGLDDTIARLKIEVSLVEIGPNKPEEYQSMDKGKEVESSLPVPGVQPLHSDALISYNRRNLMKALLRTISLATYVPGSSARVDGSEENVLPPCLCTIFRRGKEFGGGVFSLAATVMSDLIHKDPTCFAVLDAAGLPQAFIEAIMGGVLYNSDAITCIPQCLDALCLNNSGLQLVKDRNALRCFVKIFTTRSYLKALGGDTTGALSSGLDELMRHQSSLRSSGVDMLIEILNTISKVGCGGDSSFCTESDNSIMPLPMETDVQVGTSSNEAETSVVGSSEKMVDTSLDASSSSIESYLPECICNVGRLIETVLQNSDTCRLFSEKKGIEAVLQLFKLPLMPISVSVGQSISVAFKNFSSQHSVSLARAVCSFCRDHLKLTNELLGSVSGTKLINSDPAKQSPLLKALSTLEGLLSLCNFLLKGNAFMVSELAFADAEILKELGKVYTEVTWQISLINDSKVEKQDVEQDDVPRDASVSNLSERDSDDDTNTAPVARHMNPVSVRTSSVSPWTMEQDFISAVRSAASMHRHGRHTLSRIRGRLSGVIDAAHADIDSPFSPAESSQSHDAVKKSPDVVVSELLTKLGQMMRSFLSTLVKGLPARRRADSSLTPASRSLVTALAQLFLTALGYSGHSTAGFEMSLSVKCRYLGKVVEDMAALTFDIRRRLCNSAIVNSFYVNGTFKELLTTFEATSQLLWTLPFSVPTTGSDQASSNSVKVSHNSWLLDTLQSYCRVLEYYVNSSYLLSPSHNQLLVQPMVTELSINLFPVPSEPESFVRMLQSQVLEAVLPVWNHTMFPECCPSLITSLVSIVSHICSGVGALKQSRVSVGAANQRLTSPPLDESSIATIVEMGFSRARAEEALRSVRTNSVEMATDWLFSHPEEFVQEDVQLAQALALSLGNSTETSKEDGSNKNDPSVVEDKGVLLLPLDDILAVTTKLLSSSNSMAFALTDLLVTLCNQNKGEDRQRVILYLFEQLKRFPSDSSFDAGALYSFARLLALLVSEDSSIREICAENGVVPTVLGILENLKSRTEKSDQTWNSISALLLILDNMIQYTPTLDIDMPEGTSKFSSDASSAECKVNPSQFAEKKTETVHSAKYPDVNVFEKILGRSIGYLTDQESQKILTLCCEFIKQHVPAIVMQAVLQLSARLTKTHTLAAQFSENGSLASLLSVPRTCIFHGYETLASAIVRHLIEDPQTLQSAMELEIRQSLSTRGSHTARSFLTNMSPLISRDPVIFMKAVTSVCQLDCSGGRMSVALLKEKEKEKDKEKQKVSSTESGALCNEPVRVTSDIKTIETVNRCSRNQKKVSTSLSQVIDQLLEIIMSYPSSKKELGSDSYFMSSPMDVDEPNTKGKSKVNDGQNLDGDTLSEKSSLLSKLAFVLKLMSEILLMYVHAVGIILKRDIELSQLRGGDQVPGHSGLLYHLFHLLSSDRSADVSDNWMGKLSERASWFLVALCCRSTEGRRRVISEIVKAFSYFINSASSTSRGSLTPDKKVLAFSELINSILSRNSQNNLPVLGCSPDIAKSMIDGGMVQSLSDLLKVIDLDHPDAPKVVNLILKALDSLTRTANASDQVQKSDRYAKNKLTGSHEQAHEANENREQGTSIGHGAIDTVQPTRQQVQELSHNDGNNAGQDQPIEQTRIDLVENTAGNSSTGGVEFMREEATEGNLMTNTTDAGLAFSAQHQADDEMVEEEDDLGEDGEDEDEDEDEDEEEIAEEGAGLMSIADTDIDDQENTAMGDDYNDDMMDEEDDDFLENRVIEVRWRETLTGMNRHLRVSRGRGEASGFIDISAEAFHGVGTDDMFNLHRPFGLERRRQSGSRSFIDRSRSDGNAFQHPFLSRPAQTRDAIGSVWPSSGTPSRDLHTFSIGTADIPFYMLDAGLPAETAAPVFGERVVSTAPPPLIDFSLGMESLRIRRGPGDNLWTDDGQPQAGNHAAAIAQALEHYFITELNVATFLNHASEHIGNDAPRMQPEQTSNDVNEELPSEPVTTDSPALLPTSSPQQFEGTTNQETNLANGDVFPRNELLHQQSFDIANVHAEEEMHQAADDMNVIPQSNEMYTADRQLGAHPDRDSLSGNLQSYDHVMQDEVEIPQSAQISNDLREVPSDLESNCHALLTSSGTVPELSDAHVDSATVNTDVDMNSVDISDNQVENSAPGSDGNVLSVRLEEDGAPQEAIQPDQLNANNEASSTNEIDPTFLEALPEDLRAEVLASQQNRAAPTASYTPPAAEEIDPEFLAALPPEIQAEVLAQQRAQRIVHSQPIGQPVDMDNASIIATFPPDLREEVLLTSSEAVLSALPSALLAEAQMLRDRELSRYRARGSLFGGSYRLGARRLPADNHTVMDRGVGVTVGRRVISTVLGSAKSKDVEGNPLLDSNALRALIRLLQLAPPLSKGLLQRLMFNLCAHSFTRVTLIGHLLNIIKPEAEGLNRWDRMTTYRLHGCQWNIVYAQPQSANGLPPLVTKRLLEVLTYLASNHPSVAGLLVYFDPSTNSNCMILKHVKETSQEGLQSDMTQTPSEGYTPILLFLKLLNKPLFLRSRVYLEQLMCLLEVVVNNAASNVDYLPHSGQMVNTAGDENGAPIDTHGEPSTLEQVPIEENSQSKDVVVPASGPKQSVNVHDILTQLPDSELHNLCNILALEGLPDKVYRLAAEVVKKLASVVVSHRKFFSMELASAAQSLSSSAVEELVTLKNTQMLGLNSCSMAGAAILRVLQVLSTLTSDRCSTSQDQSVGQEEQSILWDLNIALEPLWQELSDCISTMEAKLVHNSTFNSHAPLVDAIEVGASSSTTSPPLPPGTQRLLPFIESFFVLCEKLQTSQAVVPSDSNVTATEVKELAGSSSPSSLKTGGICNISFVRVAEKHRRLLNVFIRQNPSLLEKSLSMMLKVPRLIDFDNKRAYFRACIRQQHDQHLSAPLRISVRRAYVLEDSYNQLRLRRSQDLKGRLTVQFQGEEGIDAGGLTREWYQLLSRVIFDKGALLFTTVGNNATFQPNPNSVYQTEHLSYFKFVGRVVAKALFDGQLLDVHFTRSFYKHILGVKVTYHDIEAVDPDYYKNLKWMLENDVSDIPDLTFSMDPDEEKHILYEKNEVTDFELKPGGRNIRVTEETKHEYVDLVAEHILTTAIRPQINAFLEGFTELVPRELISLFHDKELELLISGLPEIDFDDLKANAEYIGYSLVSPVIQWFWEVVNGFSKEDMARFLQFVTGTSKVPLEGFKALQGISGPQRFQIHKAYGAPERLPSAHTCFNQLDLPEYSSKEQLEERLLLAIHEASEGFGFG</sequence>
<dbReference type="Gramene" id="OB09G11370.1">
    <property type="protein sequence ID" value="OB09G11370.1"/>
    <property type="gene ID" value="OB09G11370"/>
</dbReference>
<dbReference type="SUPFAM" id="SSF56204">
    <property type="entry name" value="Hect, E3 ligase catalytic domain"/>
    <property type="match status" value="1"/>
</dbReference>
<comment type="similarity">
    <text evidence="6">Belongs to the UPL family. TOM1/PTR1 subfamily.</text>
</comment>
<feature type="compositionally biased region" description="Basic and acidic residues" evidence="8">
    <location>
        <begin position="917"/>
        <end position="928"/>
    </location>
</feature>
<evidence type="ECO:0000256" key="8">
    <source>
        <dbReference type="SAM" id="MobiDB-lite"/>
    </source>
</evidence>
<evidence type="ECO:0000256" key="1">
    <source>
        <dbReference type="ARBA" id="ARBA00000885"/>
    </source>
</evidence>
<dbReference type="Pfam" id="PF06012">
    <property type="entry name" value="DUF908"/>
    <property type="match status" value="2"/>
</dbReference>
<dbReference type="PROSITE" id="PS50237">
    <property type="entry name" value="HECT"/>
    <property type="match status" value="1"/>
</dbReference>
<dbReference type="OMA" id="ADEMKYG"/>
<dbReference type="Pfam" id="PF22562">
    <property type="entry name" value="UBA_7"/>
    <property type="match status" value="1"/>
</dbReference>
<dbReference type="FunFam" id="3.90.1750.10:FF:000003">
    <property type="entry name" value="E3 ubiquitin-protein ligase UPL1"/>
    <property type="match status" value="1"/>
</dbReference>
<dbReference type="PANTHER" id="PTHR11254">
    <property type="entry name" value="HECT DOMAIN UBIQUITIN-PROTEIN LIGASE"/>
    <property type="match status" value="1"/>
</dbReference>
<dbReference type="InterPro" id="IPR050409">
    <property type="entry name" value="E3_ubiq-protein_ligase"/>
</dbReference>
<evidence type="ECO:0000256" key="6">
    <source>
        <dbReference type="ARBA" id="ARBA00034494"/>
    </source>
</evidence>
<dbReference type="SUPFAM" id="SSF48371">
    <property type="entry name" value="ARM repeat"/>
    <property type="match status" value="1"/>
</dbReference>
<dbReference type="EnsemblPlants" id="OB09G11370.1">
    <property type="protein sequence ID" value="OB09G11370.1"/>
    <property type="gene ID" value="OB09G11370"/>
</dbReference>
<dbReference type="GO" id="GO:0061630">
    <property type="term" value="F:ubiquitin protein ligase activity"/>
    <property type="evidence" value="ECO:0007669"/>
    <property type="project" value="UniProtKB-EC"/>
</dbReference>
<organism evidence="11">
    <name type="scientific">Oryza brachyantha</name>
    <name type="common">malo sina</name>
    <dbReference type="NCBI Taxonomy" id="4533"/>
    <lineage>
        <taxon>Eukaryota</taxon>
        <taxon>Viridiplantae</taxon>
        <taxon>Streptophyta</taxon>
        <taxon>Embryophyta</taxon>
        <taxon>Tracheophyta</taxon>
        <taxon>Spermatophyta</taxon>
        <taxon>Magnoliopsida</taxon>
        <taxon>Liliopsida</taxon>
        <taxon>Poales</taxon>
        <taxon>Poaceae</taxon>
        <taxon>BOP clade</taxon>
        <taxon>Oryzoideae</taxon>
        <taxon>Oryzeae</taxon>
        <taxon>Oryzinae</taxon>
        <taxon>Oryza</taxon>
    </lineage>
</organism>
<dbReference type="Gene3D" id="1.10.8.10">
    <property type="entry name" value="DNA helicase RuvA subunit, C-terminal domain"/>
    <property type="match status" value="1"/>
</dbReference>
<protein>
    <recommendedName>
        <fullName evidence="3">HECT-type E3 ubiquitin transferase</fullName>
        <ecNumber evidence="3">2.3.2.26</ecNumber>
    </recommendedName>
</protein>
<dbReference type="Pfam" id="PF00632">
    <property type="entry name" value="HECT"/>
    <property type="match status" value="1"/>
</dbReference>
<evidence type="ECO:0000313" key="11">
    <source>
        <dbReference type="EnsemblPlants" id="OB09G11370.1"/>
    </source>
</evidence>
<dbReference type="UniPathway" id="UPA00143"/>
<evidence type="ECO:0000259" key="9">
    <source>
        <dbReference type="PROSITE" id="PS50030"/>
    </source>
</evidence>
<comment type="catalytic activity">
    <reaction evidence="1">
        <text>S-ubiquitinyl-[E2 ubiquitin-conjugating enzyme]-L-cysteine + [acceptor protein]-L-lysine = [E2 ubiquitin-conjugating enzyme]-L-cysteine + N(6)-ubiquitinyl-[acceptor protein]-L-lysine.</text>
        <dbReference type="EC" id="2.3.2.26"/>
    </reaction>
</comment>
<reference evidence="11" key="2">
    <citation type="submission" date="2013-04" db="UniProtKB">
        <authorList>
            <consortium name="EnsemblPlants"/>
        </authorList>
    </citation>
    <scope>IDENTIFICATION</scope>
</reference>
<feature type="compositionally biased region" description="Polar residues" evidence="8">
    <location>
        <begin position="2638"/>
        <end position="2648"/>
    </location>
</feature>
<dbReference type="Gene3D" id="3.30.2160.10">
    <property type="entry name" value="Hect, E3 ligase catalytic domain"/>
    <property type="match status" value="1"/>
</dbReference>
<dbReference type="Pfam" id="PF06025">
    <property type="entry name" value="DUF913"/>
    <property type="match status" value="1"/>
</dbReference>
<dbReference type="InterPro" id="IPR010309">
    <property type="entry name" value="E3_Ub_ligase_DUF908"/>
</dbReference>
<dbReference type="GO" id="GO:0005737">
    <property type="term" value="C:cytoplasm"/>
    <property type="evidence" value="ECO:0007669"/>
    <property type="project" value="TreeGrafter"/>
</dbReference>
<feature type="region of interest" description="Disordered" evidence="8">
    <location>
        <begin position="1799"/>
        <end position="1820"/>
    </location>
</feature>
<dbReference type="PROSITE" id="PS50030">
    <property type="entry name" value="UBA"/>
    <property type="match status" value="1"/>
</dbReference>
<evidence type="ECO:0000313" key="12">
    <source>
        <dbReference type="Proteomes" id="UP000006038"/>
    </source>
</evidence>
<dbReference type="eggNOG" id="KOG0939">
    <property type="taxonomic scope" value="Eukaryota"/>
</dbReference>
<name>J3MVV9_ORYBR</name>
<dbReference type="InterPro" id="IPR015940">
    <property type="entry name" value="UBA"/>
</dbReference>
<keyword evidence="4" id="KW-0808">Transferase</keyword>
<dbReference type="CDD" id="cd14327">
    <property type="entry name" value="UBA_atUPL1_2_like"/>
    <property type="match status" value="1"/>
</dbReference>
<reference evidence="11" key="1">
    <citation type="journal article" date="2013" name="Nat. Commun.">
        <title>Whole-genome sequencing of Oryza brachyantha reveals mechanisms underlying Oryza genome evolution.</title>
        <authorList>
            <person name="Chen J."/>
            <person name="Huang Q."/>
            <person name="Gao D."/>
            <person name="Wang J."/>
            <person name="Lang Y."/>
            <person name="Liu T."/>
            <person name="Li B."/>
            <person name="Bai Z."/>
            <person name="Luis Goicoechea J."/>
            <person name="Liang C."/>
            <person name="Chen C."/>
            <person name="Zhang W."/>
            <person name="Sun S."/>
            <person name="Liao Y."/>
            <person name="Zhang X."/>
            <person name="Yang L."/>
            <person name="Song C."/>
            <person name="Wang M."/>
            <person name="Shi J."/>
            <person name="Liu G."/>
            <person name="Liu J."/>
            <person name="Zhou H."/>
            <person name="Zhou W."/>
            <person name="Yu Q."/>
            <person name="An N."/>
            <person name="Chen Y."/>
            <person name="Cai Q."/>
            <person name="Wang B."/>
            <person name="Liu B."/>
            <person name="Min J."/>
            <person name="Huang Y."/>
            <person name="Wu H."/>
            <person name="Li Z."/>
            <person name="Zhang Y."/>
            <person name="Yin Y."/>
            <person name="Song W."/>
            <person name="Jiang J."/>
            <person name="Jackson S.A."/>
            <person name="Wing R.A."/>
            <person name="Wang J."/>
            <person name="Chen M."/>
        </authorList>
    </citation>
    <scope>NUCLEOTIDE SEQUENCE [LARGE SCALE GENOMIC DNA]</scope>
    <source>
        <strain evidence="11">cv. IRGC 101232</strain>
    </source>
</reference>
<dbReference type="InterPro" id="IPR010314">
    <property type="entry name" value="E3_Ub_ligase_DUF913"/>
</dbReference>
<dbReference type="FunFam" id="3.30.2410.10:FF:000010">
    <property type="entry name" value="E3 ubiquitin-protein ligase UPL1"/>
    <property type="match status" value="1"/>
</dbReference>
<feature type="active site" description="Glycyl thioester intermediate" evidence="7">
    <location>
        <position position="3702"/>
    </location>
</feature>
<accession>J3MVV9</accession>
<feature type="compositionally biased region" description="Basic and acidic residues" evidence="8">
    <location>
        <begin position="2047"/>
        <end position="2057"/>
    </location>
</feature>
<dbReference type="Gene3D" id="6.10.250.1630">
    <property type="match status" value="1"/>
</dbReference>
<dbReference type="Pfam" id="PF14377">
    <property type="entry name" value="UBM"/>
    <property type="match status" value="3"/>
</dbReference>
<gene>
    <name evidence="11" type="primary">LOC102708924</name>
</gene>
<feature type="region of interest" description="Disordered" evidence="8">
    <location>
        <begin position="2042"/>
        <end position="2065"/>
    </location>
</feature>
<dbReference type="CDD" id="cd00078">
    <property type="entry name" value="HECTc"/>
    <property type="match status" value="1"/>
</dbReference>
<dbReference type="SMART" id="SM00119">
    <property type="entry name" value="HECTc"/>
    <property type="match status" value="1"/>
</dbReference>
<keyword evidence="12" id="KW-1185">Reference proteome</keyword>
<feature type="domain" description="HECT" evidence="10">
    <location>
        <begin position="3394"/>
        <end position="3735"/>
    </location>
</feature>
<dbReference type="HOGENOM" id="CLU_000215_1_0_1"/>
<dbReference type="Proteomes" id="UP000006038">
    <property type="component" value="Chromosome 9"/>
</dbReference>
<dbReference type="InterPro" id="IPR016024">
    <property type="entry name" value="ARM-type_fold"/>
</dbReference>
<dbReference type="FunFam" id="1.10.8.10:FF:000067">
    <property type="entry name" value="E3 ubiquitin-protein ligase UPL1"/>
    <property type="match status" value="1"/>
</dbReference>
<evidence type="ECO:0000259" key="10">
    <source>
        <dbReference type="PROSITE" id="PS50237"/>
    </source>
</evidence>
<dbReference type="Gene3D" id="3.30.2410.10">
    <property type="entry name" value="Hect, E3 ligase catalytic domain"/>
    <property type="match status" value="1"/>
</dbReference>
<proteinExistence type="inferred from homology"/>
<dbReference type="GO" id="GO:0000209">
    <property type="term" value="P:protein polyubiquitination"/>
    <property type="evidence" value="ECO:0007669"/>
    <property type="project" value="TreeGrafter"/>
</dbReference>
<dbReference type="PANTHER" id="PTHR11254:SF67">
    <property type="entry name" value="E3 UBIQUITIN-PROTEIN LIGASE HUWE1"/>
    <property type="match status" value="1"/>
</dbReference>
<feature type="compositionally biased region" description="Polar residues" evidence="8">
    <location>
        <begin position="2445"/>
        <end position="2473"/>
    </location>
</feature>
<dbReference type="InterPro" id="IPR025527">
    <property type="entry name" value="HUWE1/Rev1_UBM"/>
</dbReference>
<dbReference type="InterPro" id="IPR009060">
    <property type="entry name" value="UBA-like_sf"/>
</dbReference>
<dbReference type="Gene3D" id="3.90.1750.10">
    <property type="entry name" value="Hect, E3 ligase catalytic domains"/>
    <property type="match status" value="1"/>
</dbReference>
<feature type="region of interest" description="Disordered" evidence="8">
    <location>
        <begin position="2628"/>
        <end position="2648"/>
    </location>
</feature>
<dbReference type="EC" id="2.3.2.26" evidence="3"/>
<dbReference type="InterPro" id="IPR003903">
    <property type="entry name" value="UIM_dom"/>
</dbReference>